<dbReference type="EMBL" id="WIXP02000015">
    <property type="protein sequence ID" value="KAF6199570.1"/>
    <property type="molecule type" value="Genomic_DNA"/>
</dbReference>
<dbReference type="Proteomes" id="UP000466442">
    <property type="component" value="Unassembled WGS sequence"/>
</dbReference>
<accession>A0A8S9WRL5</accession>
<keyword evidence="4" id="KW-1185">Reference proteome</keyword>
<keyword evidence="2" id="KW-1133">Transmembrane helix</keyword>
<feature type="compositionally biased region" description="Polar residues" evidence="1">
    <location>
        <begin position="135"/>
        <end position="146"/>
    </location>
</feature>
<organism evidence="3 4">
    <name type="scientific">Apolygus lucorum</name>
    <name type="common">Small green plant bug</name>
    <name type="synonym">Lygocoris lucorum</name>
    <dbReference type="NCBI Taxonomy" id="248454"/>
    <lineage>
        <taxon>Eukaryota</taxon>
        <taxon>Metazoa</taxon>
        <taxon>Ecdysozoa</taxon>
        <taxon>Arthropoda</taxon>
        <taxon>Hexapoda</taxon>
        <taxon>Insecta</taxon>
        <taxon>Pterygota</taxon>
        <taxon>Neoptera</taxon>
        <taxon>Paraneoptera</taxon>
        <taxon>Hemiptera</taxon>
        <taxon>Heteroptera</taxon>
        <taxon>Panheteroptera</taxon>
        <taxon>Cimicomorpha</taxon>
        <taxon>Miridae</taxon>
        <taxon>Mirini</taxon>
        <taxon>Apolygus</taxon>
    </lineage>
</organism>
<evidence type="ECO:0000313" key="4">
    <source>
        <dbReference type="Proteomes" id="UP000466442"/>
    </source>
</evidence>
<proteinExistence type="predicted"/>
<evidence type="ECO:0000313" key="3">
    <source>
        <dbReference type="EMBL" id="KAF6199570.1"/>
    </source>
</evidence>
<keyword evidence="2" id="KW-0472">Membrane</keyword>
<gene>
    <name evidence="3" type="ORF">GE061_007596</name>
</gene>
<evidence type="ECO:0000256" key="1">
    <source>
        <dbReference type="SAM" id="MobiDB-lite"/>
    </source>
</evidence>
<sequence>MLAASVGSMLCLRRQSSRCGAQGKLLRRWKCLLMAEVTVCPEDGGPSAAAHRGHDHGGASLTSSSCGSEPSLLELGMGSESAFLVVAASIAGAAVMLCALMGVTLWGAWVIWKRCSAPVLVVSVALQEVLLGRTSVSPSRPGNGSASKGLGPGAIPRHHGWLAVPPE</sequence>
<feature type="transmembrane region" description="Helical" evidence="2">
    <location>
        <begin position="82"/>
        <end position="112"/>
    </location>
</feature>
<evidence type="ECO:0000256" key="2">
    <source>
        <dbReference type="SAM" id="Phobius"/>
    </source>
</evidence>
<name>A0A8S9WRL5_APOLU</name>
<reference evidence="3" key="1">
    <citation type="journal article" date="2021" name="Mol. Ecol. Resour.">
        <title>Apolygus lucorum genome provides insights into omnivorousness and mesophyll feeding.</title>
        <authorList>
            <person name="Liu Y."/>
            <person name="Liu H."/>
            <person name="Wang H."/>
            <person name="Huang T."/>
            <person name="Liu B."/>
            <person name="Yang B."/>
            <person name="Yin L."/>
            <person name="Li B."/>
            <person name="Zhang Y."/>
            <person name="Zhang S."/>
            <person name="Jiang F."/>
            <person name="Zhang X."/>
            <person name="Ren Y."/>
            <person name="Wang B."/>
            <person name="Wang S."/>
            <person name="Lu Y."/>
            <person name="Wu K."/>
            <person name="Fan W."/>
            <person name="Wang G."/>
        </authorList>
    </citation>
    <scope>NUCLEOTIDE SEQUENCE</scope>
    <source>
        <strain evidence="3">12Hb</strain>
    </source>
</reference>
<dbReference type="AlphaFoldDB" id="A0A8S9WRL5"/>
<keyword evidence="2" id="KW-0812">Transmembrane</keyword>
<comment type="caution">
    <text evidence="3">The sequence shown here is derived from an EMBL/GenBank/DDBJ whole genome shotgun (WGS) entry which is preliminary data.</text>
</comment>
<protein>
    <submittedName>
        <fullName evidence="3">Uncharacterized protein</fullName>
    </submittedName>
</protein>
<feature type="region of interest" description="Disordered" evidence="1">
    <location>
        <begin position="135"/>
        <end position="159"/>
    </location>
</feature>